<proteinExistence type="predicted"/>
<dbReference type="Proteomes" id="UP000279994">
    <property type="component" value="Unassembled WGS sequence"/>
</dbReference>
<dbReference type="Gene3D" id="1.10.10.10">
    <property type="entry name" value="Winged helix-like DNA-binding domain superfamily/Winged helix DNA-binding domain"/>
    <property type="match status" value="1"/>
</dbReference>
<gene>
    <name evidence="4" type="ORF">EFL26_03415</name>
</gene>
<evidence type="ECO:0000259" key="3">
    <source>
        <dbReference type="Pfam" id="PF20803"/>
    </source>
</evidence>
<dbReference type="Gene3D" id="1.20.58.1460">
    <property type="match status" value="1"/>
</dbReference>
<dbReference type="GO" id="GO:0006351">
    <property type="term" value="P:DNA-templated transcription"/>
    <property type="evidence" value="ECO:0007669"/>
    <property type="project" value="TreeGrafter"/>
</dbReference>
<dbReference type="InterPro" id="IPR036388">
    <property type="entry name" value="WH-like_DNA-bd_sf"/>
</dbReference>
<evidence type="ECO:0000313" key="5">
    <source>
        <dbReference type="Proteomes" id="UP000279994"/>
    </source>
</evidence>
<dbReference type="Pfam" id="PF07848">
    <property type="entry name" value="PaaX"/>
    <property type="match status" value="1"/>
</dbReference>
<dbReference type="AlphaFoldDB" id="A0A3N0GWF8"/>
<accession>A0A3N0GWF8</accession>
<dbReference type="PANTHER" id="PTHR30319">
    <property type="entry name" value="PHENYLACETIC ACID REGULATOR-RELATED TRANSCRIPTIONAL REPRESSOR"/>
    <property type="match status" value="1"/>
</dbReference>
<name>A0A3N0GWF8_9ACTN</name>
<protein>
    <submittedName>
        <fullName evidence="4">PaaX domain-containing protein, C-domain protein</fullName>
    </submittedName>
</protein>
<dbReference type="Pfam" id="PF08223">
    <property type="entry name" value="PaaX_C"/>
    <property type="match status" value="1"/>
</dbReference>
<dbReference type="Gene3D" id="3.30.70.2650">
    <property type="match status" value="1"/>
</dbReference>
<dbReference type="Pfam" id="PF20803">
    <property type="entry name" value="PaaX_M"/>
    <property type="match status" value="1"/>
</dbReference>
<evidence type="ECO:0000259" key="1">
    <source>
        <dbReference type="Pfam" id="PF07848"/>
    </source>
</evidence>
<dbReference type="EMBL" id="RJSF01000007">
    <property type="protein sequence ID" value="RNM16793.1"/>
    <property type="molecule type" value="Genomic_DNA"/>
</dbReference>
<comment type="caution">
    <text evidence="4">The sequence shown here is derived from an EMBL/GenBank/DDBJ whole genome shotgun (WGS) entry which is preliminary data.</text>
</comment>
<organism evidence="4 5">
    <name type="scientific">Nocardioides pocheonensis</name>
    <dbReference type="NCBI Taxonomy" id="661485"/>
    <lineage>
        <taxon>Bacteria</taxon>
        <taxon>Bacillati</taxon>
        <taxon>Actinomycetota</taxon>
        <taxon>Actinomycetes</taxon>
        <taxon>Propionibacteriales</taxon>
        <taxon>Nocardioidaceae</taxon>
        <taxon>Nocardioides</taxon>
    </lineage>
</organism>
<sequence length="256" mass="28653">MRHDDGVSSATDGGPVGTVRLRPLTARSAILSMLLGAHPPSATVGELVAFGRHVDLNDSAVRAALTRMVAAGDLYREQGVYTLSDRLVERQRRQDEAMKVSTRDWNGVWRVAAVTSSGKDPASRLHLRRTMVGAHFAELREGLWMRPDNLDWEPAPEIADDLELMRARPDHRADVLAHELFAPHRWAATGRDLLVHAERATTPHDRLTAVATIVRHLTHDPLLPQELLPADWPGGALRRTYDAFRQELEERRRSGF</sequence>
<feature type="domain" description="Transcriptional repressor PaaX-like N-terminal" evidence="1">
    <location>
        <begin position="26"/>
        <end position="86"/>
    </location>
</feature>
<feature type="domain" description="Transcriptional repressor PaaX-like central Cas2-like" evidence="3">
    <location>
        <begin position="103"/>
        <end position="153"/>
    </location>
</feature>
<evidence type="ECO:0000259" key="2">
    <source>
        <dbReference type="Pfam" id="PF08223"/>
    </source>
</evidence>
<reference evidence="4 5" key="1">
    <citation type="submission" date="2018-11" db="EMBL/GenBank/DDBJ databases">
        <authorList>
            <person name="Li F."/>
        </authorList>
    </citation>
    <scope>NUCLEOTIDE SEQUENCE [LARGE SCALE GENOMIC DNA]</scope>
    <source>
        <strain evidence="4 5">Gsoil 818</strain>
    </source>
</reference>
<keyword evidence="5" id="KW-1185">Reference proteome</keyword>
<dbReference type="PANTHER" id="PTHR30319:SF1">
    <property type="entry name" value="TRANSCRIPTIONAL REPRESSOR PAAX"/>
    <property type="match status" value="1"/>
</dbReference>
<dbReference type="InterPro" id="IPR012906">
    <property type="entry name" value="PaaX-like_N"/>
</dbReference>
<evidence type="ECO:0000313" key="4">
    <source>
        <dbReference type="EMBL" id="RNM16793.1"/>
    </source>
</evidence>
<dbReference type="InterPro" id="IPR048846">
    <property type="entry name" value="PaaX-like_central"/>
</dbReference>
<feature type="domain" description="Transcriptional repressor PaaX-like C-terminal" evidence="2">
    <location>
        <begin position="205"/>
        <end position="251"/>
    </location>
</feature>
<dbReference type="OrthoDB" id="2270427at2"/>
<dbReference type="InterPro" id="IPR013225">
    <property type="entry name" value="PaaX_C"/>
</dbReference>